<dbReference type="GO" id="GO:0006545">
    <property type="term" value="P:glycine biosynthetic process"/>
    <property type="evidence" value="ECO:0007669"/>
    <property type="project" value="TreeGrafter"/>
</dbReference>
<dbReference type="NCBIfam" id="NF041359">
    <property type="entry name" value="GntG_guanitoxin"/>
    <property type="match status" value="1"/>
</dbReference>
<dbReference type="AlphaFoldDB" id="A0A6C0KJP9"/>
<dbReference type="NCBIfam" id="NF007825">
    <property type="entry name" value="PRK10534.1"/>
    <property type="match status" value="1"/>
</dbReference>
<dbReference type="InterPro" id="IPR001597">
    <property type="entry name" value="ArAA_b-elim_lyase/Thr_aldolase"/>
</dbReference>
<feature type="domain" description="Aromatic amino acid beta-eliminating lyase/threonine aldolase" evidence="5">
    <location>
        <begin position="3"/>
        <end position="289"/>
    </location>
</feature>
<comment type="cofactor">
    <cofactor evidence="1">
        <name>pyridoxal 5'-phosphate</name>
        <dbReference type="ChEBI" id="CHEBI:597326"/>
    </cofactor>
</comment>
<dbReference type="GO" id="GO:0008732">
    <property type="term" value="F:L-allo-threonine aldolase activity"/>
    <property type="evidence" value="ECO:0007669"/>
    <property type="project" value="TreeGrafter"/>
</dbReference>
<evidence type="ECO:0000259" key="5">
    <source>
        <dbReference type="Pfam" id="PF01212"/>
    </source>
</evidence>
<dbReference type="SUPFAM" id="SSF53383">
    <property type="entry name" value="PLP-dependent transferases"/>
    <property type="match status" value="1"/>
</dbReference>
<dbReference type="InterPro" id="IPR015424">
    <property type="entry name" value="PyrdxlP-dep_Trfase"/>
</dbReference>
<dbReference type="CDD" id="cd06502">
    <property type="entry name" value="TA_like"/>
    <property type="match status" value="1"/>
</dbReference>
<dbReference type="Pfam" id="PF01212">
    <property type="entry name" value="Beta_elim_lyase"/>
    <property type="match status" value="1"/>
</dbReference>
<evidence type="ECO:0000256" key="2">
    <source>
        <dbReference type="ARBA" id="ARBA00006966"/>
    </source>
</evidence>
<organism evidence="6">
    <name type="scientific">viral metagenome</name>
    <dbReference type="NCBI Taxonomy" id="1070528"/>
    <lineage>
        <taxon>unclassified sequences</taxon>
        <taxon>metagenomes</taxon>
        <taxon>organismal metagenomes</taxon>
    </lineage>
</organism>
<dbReference type="EMBL" id="MN740903">
    <property type="protein sequence ID" value="QHU17391.1"/>
    <property type="molecule type" value="Genomic_DNA"/>
</dbReference>
<dbReference type="InterPro" id="IPR015421">
    <property type="entry name" value="PyrdxlP-dep_Trfase_major"/>
</dbReference>
<dbReference type="Gene3D" id="3.40.640.10">
    <property type="entry name" value="Type I PLP-dependent aspartate aminotransferase-like (Major domain)"/>
    <property type="match status" value="1"/>
</dbReference>
<reference evidence="6" key="1">
    <citation type="journal article" date="2020" name="Nature">
        <title>Giant virus diversity and host interactions through global metagenomics.</title>
        <authorList>
            <person name="Schulz F."/>
            <person name="Roux S."/>
            <person name="Paez-Espino D."/>
            <person name="Jungbluth S."/>
            <person name="Walsh D.A."/>
            <person name="Denef V.J."/>
            <person name="McMahon K.D."/>
            <person name="Konstantinidis K.T."/>
            <person name="Eloe-Fadrosh E.A."/>
            <person name="Kyrpides N.C."/>
            <person name="Woyke T."/>
        </authorList>
    </citation>
    <scope>NUCLEOTIDE SEQUENCE</scope>
    <source>
        <strain evidence="6">GVMAG-S-3300012000-57</strain>
    </source>
</reference>
<dbReference type="PIRSF" id="PIRSF017617">
    <property type="entry name" value="Thr_aldolase"/>
    <property type="match status" value="1"/>
</dbReference>
<accession>A0A6C0KJP9</accession>
<protein>
    <recommendedName>
        <fullName evidence="5">Aromatic amino acid beta-eliminating lyase/threonine aldolase domain-containing protein</fullName>
    </recommendedName>
</protein>
<evidence type="ECO:0000256" key="3">
    <source>
        <dbReference type="ARBA" id="ARBA00022898"/>
    </source>
</evidence>
<proteinExistence type="inferred from homology"/>
<evidence type="ECO:0000256" key="1">
    <source>
        <dbReference type="ARBA" id="ARBA00001933"/>
    </source>
</evidence>
<sequence>MIDFRSDTVTKPTPAMRKAMAEAAVGDDVYREDPTVIALENRVAAMFGKESALFFPSGTMSNLCATLTWCNRRGSEIIVGDKSHMFLFEQAGASQFGGISYRTLPNMDDGTMDIDSIRRAIREDDIHEPQTKLICIENTHNACGGKVLPLSFLKELQALSLRTGVPIHMDGARIWNALAAMQLEPTTLGEYVDSLSVCLSKGLGAPVGSLLLGSNEFIAKARRIRKALGGGMRQAGILAAAGLIAVDDFKVRILHRDHIRTRQLADALATLPIFEVYPVETNILFARVNTDNPHWSDILRNMNVLVSVWEPFLMRVVVHRDIDDNAITRALQAFRQLSAKLT</sequence>
<dbReference type="GO" id="GO:0005829">
    <property type="term" value="C:cytosol"/>
    <property type="evidence" value="ECO:0007669"/>
    <property type="project" value="TreeGrafter"/>
</dbReference>
<keyword evidence="3" id="KW-0663">Pyridoxal phosphate</keyword>
<dbReference type="PANTHER" id="PTHR48097">
    <property type="entry name" value="L-THREONINE ALDOLASE-RELATED"/>
    <property type="match status" value="1"/>
</dbReference>
<evidence type="ECO:0000313" key="6">
    <source>
        <dbReference type="EMBL" id="QHU17391.1"/>
    </source>
</evidence>
<comment type="similarity">
    <text evidence="2">Belongs to the threonine aldolase family.</text>
</comment>
<evidence type="ECO:0000256" key="4">
    <source>
        <dbReference type="ARBA" id="ARBA00023239"/>
    </source>
</evidence>
<dbReference type="GO" id="GO:0006567">
    <property type="term" value="P:L-threonine catabolic process"/>
    <property type="evidence" value="ECO:0007669"/>
    <property type="project" value="TreeGrafter"/>
</dbReference>
<name>A0A6C0KJP9_9ZZZZ</name>
<keyword evidence="4" id="KW-0456">Lyase</keyword>
<dbReference type="PANTHER" id="PTHR48097:SF9">
    <property type="entry name" value="L-THREONINE ALDOLASE"/>
    <property type="match status" value="1"/>
</dbReference>
<dbReference type="FunFam" id="3.40.640.10:FF:000030">
    <property type="entry name" value="Low-specificity L-threonine aldolase"/>
    <property type="match status" value="1"/>
</dbReference>
<dbReference type="InterPro" id="IPR015422">
    <property type="entry name" value="PyrdxlP-dep_Trfase_small"/>
</dbReference>
<dbReference type="Gene3D" id="3.90.1150.10">
    <property type="entry name" value="Aspartate Aminotransferase, domain 1"/>
    <property type="match status" value="1"/>
</dbReference>
<dbReference type="InterPro" id="IPR023603">
    <property type="entry name" value="Low_specificity_L-TA-like"/>
</dbReference>